<accession>A0A1F4V4P6</accession>
<dbReference type="Proteomes" id="UP000178771">
    <property type="component" value="Unassembled WGS sequence"/>
</dbReference>
<sequence length="90" mass="10819">MINSDIQKARKLIEKKPYLVWSTQSYDKLSPERILESVISYGDWVDFIKLTEIFGMKKCAKLFEVISGKRRNNLRPKTQNYFSRYFRKYA</sequence>
<evidence type="ECO:0000313" key="2">
    <source>
        <dbReference type="Proteomes" id="UP000178771"/>
    </source>
</evidence>
<reference evidence="1 2" key="1">
    <citation type="journal article" date="2016" name="Nat. Commun.">
        <title>Thousands of microbial genomes shed light on interconnected biogeochemical processes in an aquifer system.</title>
        <authorList>
            <person name="Anantharaman K."/>
            <person name="Brown C.T."/>
            <person name="Hug L.A."/>
            <person name="Sharon I."/>
            <person name="Castelle C.J."/>
            <person name="Probst A.J."/>
            <person name="Thomas B.C."/>
            <person name="Singh A."/>
            <person name="Wilkins M.J."/>
            <person name="Karaoz U."/>
            <person name="Brodie E.L."/>
            <person name="Williams K.H."/>
            <person name="Hubbard S.S."/>
            <person name="Banfield J.F."/>
        </authorList>
    </citation>
    <scope>NUCLEOTIDE SEQUENCE [LARGE SCALE GENOMIC DNA]</scope>
</reference>
<proteinExistence type="predicted"/>
<dbReference type="EMBL" id="MEVH01000005">
    <property type="protein sequence ID" value="OGC52144.1"/>
    <property type="molecule type" value="Genomic_DNA"/>
</dbReference>
<evidence type="ECO:0000313" key="1">
    <source>
        <dbReference type="EMBL" id="OGC52144.1"/>
    </source>
</evidence>
<protein>
    <submittedName>
        <fullName evidence="1">Uncharacterized protein</fullName>
    </submittedName>
</protein>
<gene>
    <name evidence="1" type="ORF">A2982_01495</name>
</gene>
<dbReference type="AlphaFoldDB" id="A0A1F4V4P6"/>
<organism evidence="1 2">
    <name type="scientific">candidate division WWE3 bacterium RIFCSPLOWO2_01_FULL_39_13</name>
    <dbReference type="NCBI Taxonomy" id="1802624"/>
    <lineage>
        <taxon>Bacteria</taxon>
        <taxon>Katanobacteria</taxon>
    </lineage>
</organism>
<comment type="caution">
    <text evidence="1">The sequence shown here is derived from an EMBL/GenBank/DDBJ whole genome shotgun (WGS) entry which is preliminary data.</text>
</comment>
<name>A0A1F4V4P6_UNCKA</name>